<dbReference type="InterPro" id="IPR006143">
    <property type="entry name" value="RND_pump_MFP"/>
</dbReference>
<dbReference type="Pfam" id="PF25944">
    <property type="entry name" value="Beta-barrel_RND"/>
    <property type="match status" value="1"/>
</dbReference>
<dbReference type="Pfam" id="PF25917">
    <property type="entry name" value="BSH_RND"/>
    <property type="match status" value="1"/>
</dbReference>
<reference evidence="10" key="1">
    <citation type="journal article" date="2019" name="Int. J. Syst. Evol. Microbiol.">
        <title>The Global Catalogue of Microorganisms (GCM) 10K type strain sequencing project: providing services to taxonomists for standard genome sequencing and annotation.</title>
        <authorList>
            <consortium name="The Broad Institute Genomics Platform"/>
            <consortium name="The Broad Institute Genome Sequencing Center for Infectious Disease"/>
            <person name="Wu L."/>
            <person name="Ma J."/>
        </authorList>
    </citation>
    <scope>NUCLEOTIDE SEQUENCE [LARGE SCALE GENOMIC DNA]</scope>
    <source>
        <strain evidence="10">CCUG 43111</strain>
    </source>
</reference>
<dbReference type="Proteomes" id="UP001596101">
    <property type="component" value="Unassembled WGS sequence"/>
</dbReference>
<evidence type="ECO:0000313" key="9">
    <source>
        <dbReference type="EMBL" id="MFC5479735.1"/>
    </source>
</evidence>
<dbReference type="Gene3D" id="2.40.420.20">
    <property type="match status" value="1"/>
</dbReference>
<comment type="caution">
    <text evidence="9">The sequence shown here is derived from an EMBL/GenBank/DDBJ whole genome shotgun (WGS) entry which is preliminary data.</text>
</comment>
<feature type="domain" description="Multidrug resistance protein MdtA-like C-terminal permuted SH3" evidence="8">
    <location>
        <begin position="311"/>
        <end position="373"/>
    </location>
</feature>
<feature type="domain" description="Multidrug resistance protein MdtA-like beta-barrel" evidence="7">
    <location>
        <begin position="221"/>
        <end position="305"/>
    </location>
</feature>
<dbReference type="InterPro" id="IPR058625">
    <property type="entry name" value="MdtA-like_BSH"/>
</dbReference>
<comment type="similarity">
    <text evidence="2">Belongs to the membrane fusion protein (MFP) (TC 8.A.1) family.</text>
</comment>
<feature type="chain" id="PRO_5045731812" evidence="4">
    <location>
        <begin position="22"/>
        <end position="448"/>
    </location>
</feature>
<feature type="region of interest" description="Disordered" evidence="3">
    <location>
        <begin position="397"/>
        <end position="448"/>
    </location>
</feature>
<name>A0ABW0MPI3_9BURK</name>
<evidence type="ECO:0000256" key="4">
    <source>
        <dbReference type="SAM" id="SignalP"/>
    </source>
</evidence>
<dbReference type="PROSITE" id="PS51257">
    <property type="entry name" value="PROKAR_LIPOPROTEIN"/>
    <property type="match status" value="1"/>
</dbReference>
<dbReference type="PANTHER" id="PTHR30158:SF3">
    <property type="entry name" value="MULTIDRUG EFFLUX PUMP SUBUNIT ACRA-RELATED"/>
    <property type="match status" value="1"/>
</dbReference>
<dbReference type="PANTHER" id="PTHR30158">
    <property type="entry name" value="ACRA/E-RELATED COMPONENT OF DRUG EFFLUX TRANSPORTER"/>
    <property type="match status" value="1"/>
</dbReference>
<evidence type="ECO:0000259" key="6">
    <source>
        <dbReference type="Pfam" id="PF25917"/>
    </source>
</evidence>
<dbReference type="Pfam" id="PF25876">
    <property type="entry name" value="HH_MFP_RND"/>
    <property type="match status" value="1"/>
</dbReference>
<dbReference type="Gene3D" id="1.10.287.470">
    <property type="entry name" value="Helix hairpin bin"/>
    <property type="match status" value="1"/>
</dbReference>
<proteinExistence type="inferred from homology"/>
<feature type="domain" description="Multidrug resistance protein MdtA-like alpha-helical hairpin" evidence="5">
    <location>
        <begin position="113"/>
        <end position="182"/>
    </location>
</feature>
<dbReference type="SUPFAM" id="SSF111369">
    <property type="entry name" value="HlyD-like secretion proteins"/>
    <property type="match status" value="1"/>
</dbReference>
<sequence>MRSAHSSTLSLTRIAACTLMAVTLLSACGKKDAAQAGPGAGGQMPAPEVGVVTTKFESVALQTELPARAEPVRTAQVRARVNGVVLKRLFTEGSEVKEGQSLFQIDPAPYQAQLAAAQADLGRAQATLTQAAAQAERYKPLVEANAISKQEYTNAVAAQKQAEAAVAASRAQVRIAQINSGYASVNAPISGRIGRALVTEGALVSATEGTQLALIQQTSSMYLNITQSATELQRLRKQAGNGNGLAKDMPVTVLLDDGTELPTRGKLLFSDVTVDPGTGQVTLRATVPNADNALLPGQYVRVRVAQSQLPNGIVVPQQAVTRGGAQGDTLMVVGPDNKPTPRTVKIASGQGSNWIVTEGLKEGERVMVDGFQKLQMLPPGTPVKAVPWQPRAEATAAAPAAAPAAPAGGQNATANAGQAAANNARQLPASAPSGSTAGAAPAAASTAR</sequence>
<evidence type="ECO:0000259" key="7">
    <source>
        <dbReference type="Pfam" id="PF25944"/>
    </source>
</evidence>
<evidence type="ECO:0000259" key="5">
    <source>
        <dbReference type="Pfam" id="PF25876"/>
    </source>
</evidence>
<dbReference type="InterPro" id="IPR058624">
    <property type="entry name" value="MdtA-like_HH"/>
</dbReference>
<dbReference type="EMBL" id="JBHSMR010000013">
    <property type="protein sequence ID" value="MFC5479735.1"/>
    <property type="molecule type" value="Genomic_DNA"/>
</dbReference>
<dbReference type="Pfam" id="PF25967">
    <property type="entry name" value="RND-MFP_C"/>
    <property type="match status" value="1"/>
</dbReference>
<feature type="domain" description="Multidrug resistance protein MdtA-like barrel-sandwich hybrid" evidence="6">
    <location>
        <begin position="73"/>
        <end position="216"/>
    </location>
</feature>
<keyword evidence="10" id="KW-1185">Reference proteome</keyword>
<evidence type="ECO:0000256" key="2">
    <source>
        <dbReference type="ARBA" id="ARBA00009477"/>
    </source>
</evidence>
<evidence type="ECO:0000256" key="3">
    <source>
        <dbReference type="SAM" id="MobiDB-lite"/>
    </source>
</evidence>
<comment type="subcellular location">
    <subcellularLocation>
        <location evidence="1">Cell envelope</location>
    </subcellularLocation>
</comment>
<dbReference type="Gene3D" id="2.40.50.100">
    <property type="match status" value="1"/>
</dbReference>
<feature type="signal peptide" evidence="4">
    <location>
        <begin position="1"/>
        <end position="21"/>
    </location>
</feature>
<organism evidence="9 10">
    <name type="scientific">Massilia suwonensis</name>
    <dbReference type="NCBI Taxonomy" id="648895"/>
    <lineage>
        <taxon>Bacteria</taxon>
        <taxon>Pseudomonadati</taxon>
        <taxon>Pseudomonadota</taxon>
        <taxon>Betaproteobacteria</taxon>
        <taxon>Burkholderiales</taxon>
        <taxon>Oxalobacteraceae</taxon>
        <taxon>Telluria group</taxon>
        <taxon>Massilia</taxon>
    </lineage>
</organism>
<evidence type="ECO:0000259" key="8">
    <source>
        <dbReference type="Pfam" id="PF25967"/>
    </source>
</evidence>
<keyword evidence="4" id="KW-0732">Signal</keyword>
<dbReference type="RefSeq" id="WP_379757775.1">
    <property type="nucleotide sequence ID" value="NZ_JBHSMR010000013.1"/>
</dbReference>
<dbReference type="Gene3D" id="2.40.30.170">
    <property type="match status" value="1"/>
</dbReference>
<evidence type="ECO:0000313" key="10">
    <source>
        <dbReference type="Proteomes" id="UP001596101"/>
    </source>
</evidence>
<protein>
    <submittedName>
        <fullName evidence="9">Efflux RND transporter periplasmic adaptor subunit</fullName>
    </submittedName>
</protein>
<gene>
    <name evidence="9" type="ORF">ACFPQ5_16170</name>
</gene>
<dbReference type="NCBIfam" id="TIGR01730">
    <property type="entry name" value="RND_mfp"/>
    <property type="match status" value="1"/>
</dbReference>
<accession>A0ABW0MPI3</accession>
<dbReference type="InterPro" id="IPR058627">
    <property type="entry name" value="MdtA-like_C"/>
</dbReference>
<evidence type="ECO:0000256" key="1">
    <source>
        <dbReference type="ARBA" id="ARBA00004196"/>
    </source>
</evidence>
<dbReference type="InterPro" id="IPR058626">
    <property type="entry name" value="MdtA-like_b-barrel"/>
</dbReference>